<accession>A0A3N4L747</accession>
<sequence>MSFGYGIGDFLAVSRLALDVYSACKDAPEDFRNILHEIKSLHIIVDRHKDEFRDKTLSVDEERQLREILQGCTNVLEDLDKLRIKYMSLGLAQGSSAQAIDRIKWSQENIVELRARLTSNTTLLNTFITR</sequence>
<gene>
    <name evidence="1" type="ORF">L211DRAFT_796008</name>
</gene>
<dbReference type="InParanoid" id="A0A3N4L747"/>
<dbReference type="EMBL" id="ML121615">
    <property type="protein sequence ID" value="RPB18673.1"/>
    <property type="molecule type" value="Genomic_DNA"/>
</dbReference>
<protein>
    <recommendedName>
        <fullName evidence="3">Fungal N-terminal domain-containing protein</fullName>
    </recommendedName>
</protein>
<evidence type="ECO:0000313" key="1">
    <source>
        <dbReference type="EMBL" id="RPB18673.1"/>
    </source>
</evidence>
<dbReference type="STRING" id="1051890.A0A3N4L747"/>
<evidence type="ECO:0000313" key="2">
    <source>
        <dbReference type="Proteomes" id="UP000267821"/>
    </source>
</evidence>
<organism evidence="1 2">
    <name type="scientific">Terfezia boudieri ATCC MYA-4762</name>
    <dbReference type="NCBI Taxonomy" id="1051890"/>
    <lineage>
        <taxon>Eukaryota</taxon>
        <taxon>Fungi</taxon>
        <taxon>Dikarya</taxon>
        <taxon>Ascomycota</taxon>
        <taxon>Pezizomycotina</taxon>
        <taxon>Pezizomycetes</taxon>
        <taxon>Pezizales</taxon>
        <taxon>Pezizaceae</taxon>
        <taxon>Terfezia</taxon>
    </lineage>
</organism>
<dbReference type="Proteomes" id="UP000267821">
    <property type="component" value="Unassembled WGS sequence"/>
</dbReference>
<dbReference type="OrthoDB" id="195446at2759"/>
<name>A0A3N4L747_9PEZI</name>
<evidence type="ECO:0008006" key="3">
    <source>
        <dbReference type="Google" id="ProtNLM"/>
    </source>
</evidence>
<reference evidence="1 2" key="1">
    <citation type="journal article" date="2018" name="Nat. Ecol. Evol.">
        <title>Pezizomycetes genomes reveal the molecular basis of ectomycorrhizal truffle lifestyle.</title>
        <authorList>
            <person name="Murat C."/>
            <person name="Payen T."/>
            <person name="Noel B."/>
            <person name="Kuo A."/>
            <person name="Morin E."/>
            <person name="Chen J."/>
            <person name="Kohler A."/>
            <person name="Krizsan K."/>
            <person name="Balestrini R."/>
            <person name="Da Silva C."/>
            <person name="Montanini B."/>
            <person name="Hainaut M."/>
            <person name="Levati E."/>
            <person name="Barry K.W."/>
            <person name="Belfiori B."/>
            <person name="Cichocki N."/>
            <person name="Clum A."/>
            <person name="Dockter R.B."/>
            <person name="Fauchery L."/>
            <person name="Guy J."/>
            <person name="Iotti M."/>
            <person name="Le Tacon F."/>
            <person name="Lindquist E.A."/>
            <person name="Lipzen A."/>
            <person name="Malagnac F."/>
            <person name="Mello A."/>
            <person name="Molinier V."/>
            <person name="Miyauchi S."/>
            <person name="Poulain J."/>
            <person name="Riccioni C."/>
            <person name="Rubini A."/>
            <person name="Sitrit Y."/>
            <person name="Splivallo R."/>
            <person name="Traeger S."/>
            <person name="Wang M."/>
            <person name="Zifcakova L."/>
            <person name="Wipf D."/>
            <person name="Zambonelli A."/>
            <person name="Paolocci F."/>
            <person name="Nowrousian M."/>
            <person name="Ottonello S."/>
            <person name="Baldrian P."/>
            <person name="Spatafora J.W."/>
            <person name="Henrissat B."/>
            <person name="Nagy L.G."/>
            <person name="Aury J.M."/>
            <person name="Wincker P."/>
            <person name="Grigoriev I.V."/>
            <person name="Bonfante P."/>
            <person name="Martin F.M."/>
        </authorList>
    </citation>
    <scope>NUCLEOTIDE SEQUENCE [LARGE SCALE GENOMIC DNA]</scope>
    <source>
        <strain evidence="1 2">ATCC MYA-4762</strain>
    </source>
</reference>
<dbReference type="AlphaFoldDB" id="A0A3N4L747"/>
<proteinExistence type="predicted"/>
<keyword evidence="2" id="KW-1185">Reference proteome</keyword>